<dbReference type="InterPro" id="IPR051398">
    <property type="entry name" value="Polysacch_Deacetylase"/>
</dbReference>
<proteinExistence type="predicted"/>
<keyword evidence="1" id="KW-0732">Signal</keyword>
<evidence type="ECO:0008006" key="4">
    <source>
        <dbReference type="Google" id="ProtNLM"/>
    </source>
</evidence>
<dbReference type="Gene3D" id="3.20.20.370">
    <property type="entry name" value="Glycoside hydrolase/deacetylase"/>
    <property type="match status" value="1"/>
</dbReference>
<dbReference type="EMBL" id="JAUHTR010000001">
    <property type="protein sequence ID" value="MDN4523312.1"/>
    <property type="molecule type" value="Genomic_DNA"/>
</dbReference>
<feature type="signal peptide" evidence="1">
    <location>
        <begin position="1"/>
        <end position="27"/>
    </location>
</feature>
<comment type="caution">
    <text evidence="2">The sequence shown here is derived from an EMBL/GenBank/DDBJ whole genome shotgun (WGS) entry which is preliminary data.</text>
</comment>
<evidence type="ECO:0000313" key="3">
    <source>
        <dbReference type="Proteomes" id="UP001172721"/>
    </source>
</evidence>
<reference evidence="2" key="1">
    <citation type="submission" date="2023-07" db="EMBL/GenBank/DDBJ databases">
        <title>Fictibacillus sp. isolated from freshwater pond.</title>
        <authorList>
            <person name="Kirdat K."/>
            <person name="Bhat A."/>
            <person name="Mourya A."/>
            <person name="Yadav A."/>
        </authorList>
    </citation>
    <scope>NUCLEOTIDE SEQUENCE</scope>
    <source>
        <strain evidence="2">NE201</strain>
    </source>
</reference>
<organism evidence="2 3">
    <name type="scientific">Fictibacillus fluitans</name>
    <dbReference type="NCBI Taxonomy" id="3058422"/>
    <lineage>
        <taxon>Bacteria</taxon>
        <taxon>Bacillati</taxon>
        <taxon>Bacillota</taxon>
        <taxon>Bacilli</taxon>
        <taxon>Bacillales</taxon>
        <taxon>Fictibacillaceae</taxon>
        <taxon>Fictibacillus</taxon>
    </lineage>
</organism>
<protein>
    <recommendedName>
        <fullName evidence="4">Polysaccharide deacetylase</fullName>
    </recommendedName>
</protein>
<keyword evidence="3" id="KW-1185">Reference proteome</keyword>
<accession>A0ABT8HRB4</accession>
<evidence type="ECO:0000313" key="2">
    <source>
        <dbReference type="EMBL" id="MDN4523312.1"/>
    </source>
</evidence>
<evidence type="ECO:0000256" key="1">
    <source>
        <dbReference type="SAM" id="SignalP"/>
    </source>
</evidence>
<sequence>MKHSFLTKGKILLFLTLIFITGCDANATQQSSATSSSKKKEQIKQIEQIERKERKESLLAKAKVSAQQYDYQKAITLLKKSSILKDEDIQNAIGTYEKQKKNLVTWTDKSKIPHLFFHSLIVDPSKAFDGDDMTQGYQDYMVTINEFKNILNQLYEKGYVLVSIQDIAKLNKNGEMVYQTIKLPSNKKPLVLSQDDVSYYEYMKNDGFAKNLTLDTNGNVTNTYINRKGEVVQGAYDLVPIVDHFVDKHPDFSYKGAKGIIALTGYNGVLGYRTSESDYGPNSNKPNLNIKKDRLQAKKVADAMKQEGWKFASHTWGHLNAEKVSLNLFKEDTSKWKQEVEPIVGRTDIIIFAFGSDIGDWRQYSNNKYHYLKSQGFDYYANVDASKITWSQLGTHYFRQARINVDGLRMREALVGENEVLKHFFDVKLVFDSSRPKAKTLIH</sequence>
<dbReference type="Proteomes" id="UP001172721">
    <property type="component" value="Unassembled WGS sequence"/>
</dbReference>
<feature type="chain" id="PRO_5046823677" description="Polysaccharide deacetylase" evidence="1">
    <location>
        <begin position="28"/>
        <end position="443"/>
    </location>
</feature>
<dbReference type="InterPro" id="IPR011330">
    <property type="entry name" value="Glyco_hydro/deAcase_b/a-brl"/>
</dbReference>
<name>A0ABT8HRB4_9BACL</name>
<dbReference type="PROSITE" id="PS51257">
    <property type="entry name" value="PROKAR_LIPOPROTEIN"/>
    <property type="match status" value="1"/>
</dbReference>
<dbReference type="PANTHER" id="PTHR34216">
    <property type="match status" value="1"/>
</dbReference>
<dbReference type="PANTHER" id="PTHR34216:SF3">
    <property type="entry name" value="POLY-BETA-1,6-N-ACETYL-D-GLUCOSAMINE N-DEACETYLASE"/>
    <property type="match status" value="1"/>
</dbReference>
<dbReference type="SUPFAM" id="SSF88713">
    <property type="entry name" value="Glycoside hydrolase/deacetylase"/>
    <property type="match status" value="1"/>
</dbReference>
<dbReference type="RefSeq" id="WP_301164361.1">
    <property type="nucleotide sequence ID" value="NZ_JAUHTR010000001.1"/>
</dbReference>
<gene>
    <name evidence="2" type="ORF">QYB97_02455</name>
</gene>